<geneLocation type="plasmid" evidence="2 3">
    <name>Cy782202</name>
</geneLocation>
<dbReference type="InterPro" id="IPR038215">
    <property type="entry name" value="TN5-like_N_sf"/>
</dbReference>
<name>E0UMW6_GLOV7</name>
<dbReference type="HOGENOM" id="CLU_3308355_0_0_3"/>
<protein>
    <submittedName>
        <fullName evidence="2">Transposase Tn5</fullName>
    </submittedName>
</protein>
<evidence type="ECO:0000313" key="2">
    <source>
        <dbReference type="EMBL" id="ADN18296.1"/>
    </source>
</evidence>
<evidence type="ECO:0000313" key="3">
    <source>
        <dbReference type="Proteomes" id="UP000008206"/>
    </source>
</evidence>
<evidence type="ECO:0000259" key="1">
    <source>
        <dbReference type="Pfam" id="PF14706"/>
    </source>
</evidence>
<gene>
    <name evidence="2" type="ordered locus">Cyan7822_6527</name>
</gene>
<dbReference type="Pfam" id="PF14706">
    <property type="entry name" value="Tnp_DNA_bind"/>
    <property type="match status" value="1"/>
</dbReference>
<keyword evidence="3" id="KW-1185">Reference proteome</keyword>
<dbReference type="Proteomes" id="UP000008206">
    <property type="component" value="Plasmid Cy782202"/>
</dbReference>
<dbReference type="RefSeq" id="WP_013335038.1">
    <property type="nucleotide sequence ID" value="NC_014534.1"/>
</dbReference>
<sequence>MSWASEELKWANLGDRRLNNRLVTIVEDLAAHPEWLSRT</sequence>
<proteinExistence type="predicted"/>
<keyword evidence="2" id="KW-0614">Plasmid</keyword>
<feature type="domain" description="Transposase Tn5-like N-terminal" evidence="1">
    <location>
        <begin position="1"/>
        <end position="34"/>
    </location>
</feature>
<organism evidence="2 3">
    <name type="scientific">Gloeothece verrucosa (strain PCC 7822)</name>
    <name type="common">Cyanothece sp. (strain PCC 7822)</name>
    <dbReference type="NCBI Taxonomy" id="497965"/>
    <lineage>
        <taxon>Bacteria</taxon>
        <taxon>Bacillati</taxon>
        <taxon>Cyanobacteriota</taxon>
        <taxon>Cyanophyceae</taxon>
        <taxon>Oscillatoriophycideae</taxon>
        <taxon>Chroococcales</taxon>
        <taxon>Aphanothecaceae</taxon>
        <taxon>Gloeothece</taxon>
        <taxon>Gloeothece verrucosa</taxon>
    </lineage>
</organism>
<dbReference type="EMBL" id="CP002200">
    <property type="protein sequence ID" value="ADN18296.1"/>
    <property type="molecule type" value="Genomic_DNA"/>
</dbReference>
<dbReference type="OrthoDB" id="139608at2"/>
<dbReference type="AlphaFoldDB" id="E0UMW6"/>
<dbReference type="KEGG" id="cyj:Cyan7822_6527"/>
<dbReference type="Gene3D" id="1.10.246.40">
    <property type="entry name" value="Tn5 transposase, domain 1"/>
    <property type="match status" value="1"/>
</dbReference>
<dbReference type="InterPro" id="IPR014735">
    <property type="entry name" value="Transposase_Tn5-like_N"/>
</dbReference>
<accession>E0UMW6</accession>
<reference evidence="3" key="1">
    <citation type="journal article" date="2011" name="MBio">
        <title>Novel metabolic attributes of the genus Cyanothece, comprising a group of unicellular nitrogen-fixing Cyanobacteria.</title>
        <authorList>
            <person name="Bandyopadhyay A."/>
            <person name="Elvitigala T."/>
            <person name="Welsh E."/>
            <person name="Stockel J."/>
            <person name="Liberton M."/>
            <person name="Min H."/>
            <person name="Sherman L.A."/>
            <person name="Pakrasi H.B."/>
        </authorList>
    </citation>
    <scope>NUCLEOTIDE SEQUENCE [LARGE SCALE GENOMIC DNA]</scope>
    <source>
        <strain evidence="3">PCC 7822</strain>
        <plasmid evidence="3">Cy782202</plasmid>
    </source>
</reference>